<proteinExistence type="predicted"/>
<reference evidence="1 2" key="1">
    <citation type="submission" date="2016-10" db="EMBL/GenBank/DDBJ databases">
        <authorList>
            <person name="de Groot N.N."/>
        </authorList>
    </citation>
    <scope>NUCLEOTIDE SEQUENCE [LARGE SCALE GENOMIC DNA]</scope>
    <source>
        <strain evidence="1 2">JCM 18415</strain>
    </source>
</reference>
<dbReference type="Proteomes" id="UP000242815">
    <property type="component" value="Unassembled WGS sequence"/>
</dbReference>
<organism evidence="1 2">
    <name type="scientific">Halopseudomonas formosensis</name>
    <dbReference type="NCBI Taxonomy" id="1002526"/>
    <lineage>
        <taxon>Bacteria</taxon>
        <taxon>Pseudomonadati</taxon>
        <taxon>Pseudomonadota</taxon>
        <taxon>Gammaproteobacteria</taxon>
        <taxon>Pseudomonadales</taxon>
        <taxon>Pseudomonadaceae</taxon>
        <taxon>Halopseudomonas</taxon>
    </lineage>
</organism>
<dbReference type="RefSeq" id="WP_177197757.1">
    <property type="nucleotide sequence ID" value="NZ_FOYD01000001.1"/>
</dbReference>
<dbReference type="EMBL" id="FOYD01000001">
    <property type="protein sequence ID" value="SFQ57954.1"/>
    <property type="molecule type" value="Genomic_DNA"/>
</dbReference>
<accession>A0A1I5ZN94</accession>
<sequence>MKTSRWPFLPTLAAGLLILLMTAVEINHGTSAGKTQCAGNGGFCNVPAVSFNRLVP</sequence>
<dbReference type="AlphaFoldDB" id="A0A1I5ZN94"/>
<gene>
    <name evidence="1" type="ORF">SAMN05216578_101164</name>
</gene>
<dbReference type="STRING" id="1002526.SAMN05216578_101164"/>
<name>A0A1I5ZN94_9GAMM</name>
<protein>
    <submittedName>
        <fullName evidence="1">Uncharacterized protein</fullName>
    </submittedName>
</protein>
<evidence type="ECO:0000313" key="1">
    <source>
        <dbReference type="EMBL" id="SFQ57954.1"/>
    </source>
</evidence>
<evidence type="ECO:0000313" key="2">
    <source>
        <dbReference type="Proteomes" id="UP000242815"/>
    </source>
</evidence>